<feature type="region of interest" description="Disordered" evidence="1">
    <location>
        <begin position="1"/>
        <end position="28"/>
    </location>
</feature>
<evidence type="ECO:0000313" key="3">
    <source>
        <dbReference type="Proteomes" id="UP000612808"/>
    </source>
</evidence>
<keyword evidence="3" id="KW-1185">Reference proteome</keyword>
<feature type="compositionally biased region" description="Basic and acidic residues" evidence="1">
    <location>
        <begin position="7"/>
        <end position="17"/>
    </location>
</feature>
<protein>
    <submittedName>
        <fullName evidence="2">Uncharacterized protein</fullName>
    </submittedName>
</protein>
<reference evidence="2" key="1">
    <citation type="submission" date="2021-01" db="EMBL/GenBank/DDBJ databases">
        <title>Whole genome shotgun sequence of Actinocatenispora rupis NBRC 107355.</title>
        <authorList>
            <person name="Komaki H."/>
            <person name="Tamura T."/>
        </authorList>
    </citation>
    <scope>NUCLEOTIDE SEQUENCE</scope>
    <source>
        <strain evidence="2">NBRC 107355</strain>
    </source>
</reference>
<evidence type="ECO:0000256" key="1">
    <source>
        <dbReference type="SAM" id="MobiDB-lite"/>
    </source>
</evidence>
<dbReference type="EMBL" id="BOMB01000004">
    <property type="protein sequence ID" value="GID09944.1"/>
    <property type="molecule type" value="Genomic_DNA"/>
</dbReference>
<dbReference type="AlphaFoldDB" id="A0A8J3NC23"/>
<name>A0A8J3NC23_9ACTN</name>
<evidence type="ECO:0000313" key="2">
    <source>
        <dbReference type="EMBL" id="GID09944.1"/>
    </source>
</evidence>
<proteinExistence type="predicted"/>
<gene>
    <name evidence="2" type="ORF">Aru02nite_08330</name>
</gene>
<dbReference type="Proteomes" id="UP000612808">
    <property type="component" value="Unassembled WGS sequence"/>
</dbReference>
<comment type="caution">
    <text evidence="2">The sequence shown here is derived from an EMBL/GenBank/DDBJ whole genome shotgun (WGS) entry which is preliminary data.</text>
</comment>
<organism evidence="2 3">
    <name type="scientific">Actinocatenispora rupis</name>
    <dbReference type="NCBI Taxonomy" id="519421"/>
    <lineage>
        <taxon>Bacteria</taxon>
        <taxon>Bacillati</taxon>
        <taxon>Actinomycetota</taxon>
        <taxon>Actinomycetes</taxon>
        <taxon>Micromonosporales</taxon>
        <taxon>Micromonosporaceae</taxon>
        <taxon>Actinocatenispora</taxon>
    </lineage>
</organism>
<sequence>MSYPARGADRGRPHHAEPSTAAFGPGSGGFLLAARARRAQLRPLGVDTVPVDPQRAERRRHRGMTASTVDRPAAALDGVSGPVDPTIRWPARSPGSCRPAPEHARREARRPPALASSPIEILCRATDAALL</sequence>
<accession>A0A8J3NC23</accession>
<feature type="region of interest" description="Disordered" evidence="1">
    <location>
        <begin position="44"/>
        <end position="117"/>
    </location>
</feature>